<dbReference type="PANTHER" id="PTHR30055:SF234">
    <property type="entry name" value="HTH-TYPE TRANSCRIPTIONAL REGULATOR BETI"/>
    <property type="match status" value="1"/>
</dbReference>
<dbReference type="Proteomes" id="UP000000428">
    <property type="component" value="Chromosome"/>
</dbReference>
<dbReference type="EMBL" id="BA000030">
    <property type="protein sequence ID" value="BAC69979.1"/>
    <property type="molecule type" value="Genomic_DNA"/>
</dbReference>
<dbReference type="InterPro" id="IPR009057">
    <property type="entry name" value="Homeodomain-like_sf"/>
</dbReference>
<keyword evidence="2 4" id="KW-0238">DNA-binding</keyword>
<reference evidence="6 7" key="1">
    <citation type="journal article" date="2001" name="Proc. Natl. Acad. Sci. U.S.A.">
        <title>Genome sequence of an industrial microorganism Streptomyces avermitilis: deducing the ability of producing secondary metabolites.</title>
        <authorList>
            <person name="Omura S."/>
            <person name="Ikeda H."/>
            <person name="Ishikawa J."/>
            <person name="Hanamoto A."/>
            <person name="Takahashi C."/>
            <person name="Shinose M."/>
            <person name="Takahashi Y."/>
            <person name="Horikawa H."/>
            <person name="Nakazawa H."/>
            <person name="Osonoe T."/>
            <person name="Kikuchi H."/>
            <person name="Shiba T."/>
            <person name="Sakaki Y."/>
            <person name="Hattori M."/>
        </authorList>
    </citation>
    <scope>NUCLEOTIDE SEQUENCE [LARGE SCALE GENOMIC DNA]</scope>
    <source>
        <strain evidence="7">ATCC 31267 / DSM 46492 / JCM 5070 / NBRC 14893 / NCIMB 12804 / NRRL 8165 / MA-4680</strain>
    </source>
</reference>
<organism evidence="6 7">
    <name type="scientific">Streptomyces avermitilis (strain ATCC 31267 / DSM 46492 / JCM 5070 / NBRC 14893 / NCIMB 12804 / NRRL 8165 / MA-4680)</name>
    <dbReference type="NCBI Taxonomy" id="227882"/>
    <lineage>
        <taxon>Bacteria</taxon>
        <taxon>Bacillati</taxon>
        <taxon>Actinomycetota</taxon>
        <taxon>Actinomycetes</taxon>
        <taxon>Kitasatosporales</taxon>
        <taxon>Streptomycetaceae</taxon>
        <taxon>Streptomyces</taxon>
    </lineage>
</organism>
<dbReference type="KEGG" id="sma:SAVERM_2268"/>
<evidence type="ECO:0000313" key="6">
    <source>
        <dbReference type="EMBL" id="BAC69979.1"/>
    </source>
</evidence>
<dbReference type="Gene3D" id="1.10.357.10">
    <property type="entry name" value="Tetracycline Repressor, domain 2"/>
    <property type="match status" value="1"/>
</dbReference>
<dbReference type="eggNOG" id="COG1309">
    <property type="taxonomic scope" value="Bacteria"/>
</dbReference>
<dbReference type="GO" id="GO:0000976">
    <property type="term" value="F:transcription cis-regulatory region binding"/>
    <property type="evidence" value="ECO:0007669"/>
    <property type="project" value="TreeGrafter"/>
</dbReference>
<keyword evidence="7" id="KW-1185">Reference proteome</keyword>
<protein>
    <submittedName>
        <fullName evidence="6">TetR-family transcriptional regulator</fullName>
    </submittedName>
</protein>
<dbReference type="Pfam" id="PF00440">
    <property type="entry name" value="TetR_N"/>
    <property type="match status" value="1"/>
</dbReference>
<keyword evidence="3" id="KW-0804">Transcription</keyword>
<dbReference type="PROSITE" id="PS50977">
    <property type="entry name" value="HTH_TETR_2"/>
    <property type="match status" value="1"/>
</dbReference>
<dbReference type="InterPro" id="IPR036271">
    <property type="entry name" value="Tet_transcr_reg_TetR-rel_C_sf"/>
</dbReference>
<evidence type="ECO:0000313" key="7">
    <source>
        <dbReference type="Proteomes" id="UP000000428"/>
    </source>
</evidence>
<dbReference type="SUPFAM" id="SSF48498">
    <property type="entry name" value="Tetracyclin repressor-like, C-terminal domain"/>
    <property type="match status" value="1"/>
</dbReference>
<accession>Q82KU5</accession>
<reference evidence="6 7" key="2">
    <citation type="journal article" date="2003" name="Nat. Biotechnol.">
        <title>Complete genome sequence and comparative analysis of the industrial microorganism Streptomyces avermitilis.</title>
        <authorList>
            <person name="Ikeda H."/>
            <person name="Ishikawa J."/>
            <person name="Hanamoto A."/>
            <person name="Shinose M."/>
            <person name="Kikuchi H."/>
            <person name="Shiba T."/>
            <person name="Sakaki Y."/>
            <person name="Hattori M."/>
            <person name="Omura S."/>
        </authorList>
    </citation>
    <scope>NUCLEOTIDE SEQUENCE [LARGE SCALE GENOMIC DNA]</scope>
    <source>
        <strain evidence="7">ATCC 31267 / DSM 46492 / JCM 5070 / NBRC 14893 / NCIMB 12804 / NRRL 8165 / MA-4680</strain>
    </source>
</reference>
<evidence type="ECO:0000256" key="2">
    <source>
        <dbReference type="ARBA" id="ARBA00023125"/>
    </source>
</evidence>
<feature type="domain" description="HTH tetR-type" evidence="5">
    <location>
        <begin position="17"/>
        <end position="77"/>
    </location>
</feature>
<dbReference type="HOGENOM" id="CLU_069356_8_1_11"/>
<proteinExistence type="predicted"/>
<dbReference type="InterPro" id="IPR001647">
    <property type="entry name" value="HTH_TetR"/>
</dbReference>
<dbReference type="GO" id="GO:0003700">
    <property type="term" value="F:DNA-binding transcription factor activity"/>
    <property type="evidence" value="ECO:0007669"/>
    <property type="project" value="TreeGrafter"/>
</dbReference>
<sequence>MEPAKEGSVMPKQARALRTYDRVLDAAAYEFARYGYTNANLQNIADRIRLTKGALYGHFANKEELAAALDHHLSATLGVLLTEARTSPHPALGRLQSLVLGLGRLFRTDLRALAALRLAAETARSTAKPIPLLTETHDLVLQLVRETQQEGHWDASISTRPLADLIVAALFGTFWTETDTGHPGSDGTVDTMWEALAQALGGAPAR</sequence>
<evidence type="ECO:0000259" key="5">
    <source>
        <dbReference type="PROSITE" id="PS50977"/>
    </source>
</evidence>
<evidence type="ECO:0000256" key="1">
    <source>
        <dbReference type="ARBA" id="ARBA00023015"/>
    </source>
</evidence>
<gene>
    <name evidence="6" type="primary">avaL2</name>
    <name evidence="6" type="ORF">SAVERM_2268</name>
</gene>
<evidence type="ECO:0000256" key="4">
    <source>
        <dbReference type="PROSITE-ProRule" id="PRU00335"/>
    </source>
</evidence>
<dbReference type="AlphaFoldDB" id="Q82KU5"/>
<evidence type="ECO:0000256" key="3">
    <source>
        <dbReference type="ARBA" id="ARBA00023163"/>
    </source>
</evidence>
<dbReference type="PRINTS" id="PR00455">
    <property type="entry name" value="HTHTETR"/>
</dbReference>
<name>Q82KU5_STRAW</name>
<dbReference type="PANTHER" id="PTHR30055">
    <property type="entry name" value="HTH-TYPE TRANSCRIPTIONAL REGULATOR RUTR"/>
    <property type="match status" value="1"/>
</dbReference>
<feature type="DNA-binding region" description="H-T-H motif" evidence="4">
    <location>
        <begin position="40"/>
        <end position="59"/>
    </location>
</feature>
<keyword evidence="1" id="KW-0805">Transcription regulation</keyword>
<dbReference type="InterPro" id="IPR050109">
    <property type="entry name" value="HTH-type_TetR-like_transc_reg"/>
</dbReference>
<dbReference type="SUPFAM" id="SSF46689">
    <property type="entry name" value="Homeodomain-like"/>
    <property type="match status" value="1"/>
</dbReference>
<reference evidence="6 7" key="3">
    <citation type="journal article" date="2014" name="J. Ind. Microbiol. Biotechnol.">
        <title>Genome mining of the Streptomyces avermitilis genome and development of genome-minimized hosts for heterologous expression of biosynthetic gene clusters.</title>
        <authorList>
            <person name="Ikeda H."/>
            <person name="Shin-ya K."/>
            <person name="Omura S."/>
        </authorList>
    </citation>
    <scope>NUCLEOTIDE SEQUENCE [LARGE SCALE GENOMIC DNA]</scope>
    <source>
        <strain evidence="7">ATCC 31267 / DSM 46492 / JCM 5070 / NBRC 14893 / NCIMB 12804 / NRRL 8165 / MA-4680</strain>
    </source>
</reference>